<dbReference type="PANTHER" id="PTHR14218">
    <property type="entry name" value="PROTEASE S8 TRIPEPTIDYL PEPTIDASE I CLN2"/>
    <property type="match status" value="1"/>
</dbReference>
<dbReference type="EMBL" id="ML738387">
    <property type="protein sequence ID" value="KAE8308303.1"/>
    <property type="molecule type" value="Genomic_DNA"/>
</dbReference>
<dbReference type="InterPro" id="IPR050819">
    <property type="entry name" value="Tripeptidyl-peptidase_I"/>
</dbReference>
<sequence>MFAPSEDSVKSVRSWLESSEISPHRISQSTNKQWIQLDANAEELERLLHTEYYIYSHAETGQPHVACREYHVPSSVGDHIDYITPGITLREVTNAGKASSGFSKRSINGLPPIIEPILMSIEQLLAGLGEFCGLAITPQCIQGKTASKGNELGIFAGIGDVYAQEDLDLFFTTLASDIQSGTHPTLKAVDGAEAPASLAEGGHNTGTGSTRQSFSSLYQLRPGLAKIRVAGQKALGPLATNRLEFDAQMTTLIPVLYSIVK</sequence>
<reference evidence="3" key="1">
    <citation type="submission" date="2019-04" db="EMBL/GenBank/DDBJ databases">
        <title>Friends and foes A comparative genomics studyof 23 Aspergillus species from section Flavi.</title>
        <authorList>
            <consortium name="DOE Joint Genome Institute"/>
            <person name="Kjaerbolling I."/>
            <person name="Vesth T."/>
            <person name="Frisvad J.C."/>
            <person name="Nybo J.L."/>
            <person name="Theobald S."/>
            <person name="Kildgaard S."/>
            <person name="Isbrandt T."/>
            <person name="Kuo A."/>
            <person name="Sato A."/>
            <person name="Lyhne E.K."/>
            <person name="Kogle M.E."/>
            <person name="Wiebenga A."/>
            <person name="Kun R.S."/>
            <person name="Lubbers R.J."/>
            <person name="Makela M.R."/>
            <person name="Barry K."/>
            <person name="Chovatia M."/>
            <person name="Clum A."/>
            <person name="Daum C."/>
            <person name="Haridas S."/>
            <person name="He G."/>
            <person name="LaButti K."/>
            <person name="Lipzen A."/>
            <person name="Mondo S."/>
            <person name="Riley R."/>
            <person name="Salamov A."/>
            <person name="Simmons B.A."/>
            <person name="Magnuson J.K."/>
            <person name="Henrissat B."/>
            <person name="Mortensen U.H."/>
            <person name="Larsen T.O."/>
            <person name="Devries R.P."/>
            <person name="Grigoriev I.V."/>
            <person name="Machida M."/>
            <person name="Baker S.E."/>
            <person name="Andersen M.R."/>
        </authorList>
    </citation>
    <scope>NUCLEOTIDE SEQUENCE [LARGE SCALE GENOMIC DNA]</scope>
    <source>
        <strain evidence="3">CBS 130015</strain>
    </source>
</reference>
<organism evidence="2 3">
    <name type="scientific">Aspergillus transmontanensis</name>
    <dbReference type="NCBI Taxonomy" id="1034304"/>
    <lineage>
        <taxon>Eukaryota</taxon>
        <taxon>Fungi</taxon>
        <taxon>Dikarya</taxon>
        <taxon>Ascomycota</taxon>
        <taxon>Pezizomycotina</taxon>
        <taxon>Eurotiomycetes</taxon>
        <taxon>Eurotiomycetidae</taxon>
        <taxon>Eurotiales</taxon>
        <taxon>Aspergillaceae</taxon>
        <taxon>Aspergillus</taxon>
        <taxon>Aspergillus subgen. Circumdati</taxon>
    </lineage>
</organism>
<protein>
    <submittedName>
        <fullName evidence="2">Pro-kumamolisin, activation domain-containing protein</fullName>
    </submittedName>
</protein>
<dbReference type="PANTHER" id="PTHR14218:SF19">
    <property type="entry name" value="SERINE PROTEASE AORO, PUTATIVE (AFU_ORTHOLOGUE AFUA_6G10250)-RELATED"/>
    <property type="match status" value="1"/>
</dbReference>
<dbReference type="Proteomes" id="UP000325433">
    <property type="component" value="Unassembled WGS sequence"/>
</dbReference>
<evidence type="ECO:0000313" key="3">
    <source>
        <dbReference type="Proteomes" id="UP000325433"/>
    </source>
</evidence>
<dbReference type="Pfam" id="PF09286">
    <property type="entry name" value="Pro-kuma_activ"/>
    <property type="match status" value="1"/>
</dbReference>
<evidence type="ECO:0000259" key="1">
    <source>
        <dbReference type="SMART" id="SM00944"/>
    </source>
</evidence>
<accession>A0A5N6VIU8</accession>
<dbReference type="GO" id="GO:0006508">
    <property type="term" value="P:proteolysis"/>
    <property type="evidence" value="ECO:0007669"/>
    <property type="project" value="TreeGrafter"/>
</dbReference>
<evidence type="ECO:0000313" key="2">
    <source>
        <dbReference type="EMBL" id="KAE8308303.1"/>
    </source>
</evidence>
<gene>
    <name evidence="2" type="ORF">BDV41DRAFT_581585</name>
</gene>
<name>A0A5N6VIU8_9EURO</name>
<dbReference type="SMART" id="SM00944">
    <property type="entry name" value="Pro-kuma_activ"/>
    <property type="match status" value="1"/>
</dbReference>
<dbReference type="InterPro" id="IPR015366">
    <property type="entry name" value="S53_propep"/>
</dbReference>
<keyword evidence="3" id="KW-1185">Reference proteome</keyword>
<dbReference type="GO" id="GO:0004175">
    <property type="term" value="F:endopeptidase activity"/>
    <property type="evidence" value="ECO:0007669"/>
    <property type="project" value="TreeGrafter"/>
</dbReference>
<proteinExistence type="predicted"/>
<dbReference type="SUPFAM" id="SSF54897">
    <property type="entry name" value="Protease propeptides/inhibitors"/>
    <property type="match status" value="1"/>
</dbReference>
<feature type="domain" description="Peptidase S53 activation" evidence="1">
    <location>
        <begin position="1"/>
        <end position="89"/>
    </location>
</feature>
<dbReference type="AlphaFoldDB" id="A0A5N6VIU8"/>
<dbReference type="GO" id="GO:0008240">
    <property type="term" value="F:tripeptidyl-peptidase activity"/>
    <property type="evidence" value="ECO:0007669"/>
    <property type="project" value="TreeGrafter"/>
</dbReference>
<dbReference type="CDD" id="cd11377">
    <property type="entry name" value="Pro-peptidase_S53"/>
    <property type="match status" value="1"/>
</dbReference>